<proteinExistence type="predicted"/>
<protein>
    <submittedName>
        <fullName evidence="1">Uncharacterized protein</fullName>
    </submittedName>
</protein>
<dbReference type="Proteomes" id="UP001465976">
    <property type="component" value="Unassembled WGS sequence"/>
</dbReference>
<dbReference type="EMBL" id="JBAHYK010000019">
    <property type="protein sequence ID" value="KAL0580947.1"/>
    <property type="molecule type" value="Genomic_DNA"/>
</dbReference>
<evidence type="ECO:0000313" key="1">
    <source>
        <dbReference type="EMBL" id="KAL0580947.1"/>
    </source>
</evidence>
<evidence type="ECO:0000313" key="2">
    <source>
        <dbReference type="Proteomes" id="UP001465976"/>
    </source>
</evidence>
<comment type="caution">
    <text evidence="1">The sequence shown here is derived from an EMBL/GenBank/DDBJ whole genome shotgun (WGS) entry which is preliminary data.</text>
</comment>
<keyword evidence="2" id="KW-1185">Reference proteome</keyword>
<sequence>MRFRLFPGCLLVTGIHQGSLVLQKYDLREFEFAASESSETKQLDLPTEHRVSPVKVASRGAFDYTLSADNFSRSLTSITALTYNQSPTFRHILKFPLNQDPVSAHKLPSSDATIDIICMGHTGRRAVWLERRWDTDAFVLMKGSFDRAPLVAPLVPPHMALPFEFHACQSLAFDEATGRVCVALHTGDIYLLDF</sequence>
<organism evidence="1 2">
    <name type="scientific">Marasmius crinis-equi</name>
    <dbReference type="NCBI Taxonomy" id="585013"/>
    <lineage>
        <taxon>Eukaryota</taxon>
        <taxon>Fungi</taxon>
        <taxon>Dikarya</taxon>
        <taxon>Basidiomycota</taxon>
        <taxon>Agaricomycotina</taxon>
        <taxon>Agaricomycetes</taxon>
        <taxon>Agaricomycetidae</taxon>
        <taxon>Agaricales</taxon>
        <taxon>Marasmiineae</taxon>
        <taxon>Marasmiaceae</taxon>
        <taxon>Marasmius</taxon>
    </lineage>
</organism>
<accession>A0ABR3FZE1</accession>
<gene>
    <name evidence="1" type="ORF">V5O48_001039</name>
</gene>
<name>A0ABR3FZE1_9AGAR</name>
<reference evidence="1 2" key="1">
    <citation type="submission" date="2024-02" db="EMBL/GenBank/DDBJ databases">
        <title>A draft genome for the cacao thread blight pathogen Marasmius crinis-equi.</title>
        <authorList>
            <person name="Cohen S.P."/>
            <person name="Baruah I.K."/>
            <person name="Amoako-Attah I."/>
            <person name="Bukari Y."/>
            <person name="Meinhardt L.W."/>
            <person name="Bailey B.A."/>
        </authorList>
    </citation>
    <scope>NUCLEOTIDE SEQUENCE [LARGE SCALE GENOMIC DNA]</scope>
    <source>
        <strain evidence="1 2">GH-76</strain>
    </source>
</reference>